<dbReference type="GO" id="GO:0000149">
    <property type="term" value="F:SNARE binding"/>
    <property type="evidence" value="ECO:0007669"/>
    <property type="project" value="TreeGrafter"/>
</dbReference>
<dbReference type="PANTHER" id="PTHR15157:SF5">
    <property type="entry name" value="UV RADIATION RESISTANCE-ASSOCIATED GENE PROTEIN"/>
    <property type="match status" value="1"/>
</dbReference>
<name>A0A420YKQ9_9PEZI</name>
<dbReference type="GO" id="GO:0035493">
    <property type="term" value="P:SNARE complex assembly"/>
    <property type="evidence" value="ECO:0007669"/>
    <property type="project" value="TreeGrafter"/>
</dbReference>
<evidence type="ECO:0000313" key="7">
    <source>
        <dbReference type="Proteomes" id="UP000275385"/>
    </source>
</evidence>
<dbReference type="GO" id="GO:0032991">
    <property type="term" value="C:protein-containing complex"/>
    <property type="evidence" value="ECO:0007669"/>
    <property type="project" value="UniProtKB-ARBA"/>
</dbReference>
<evidence type="ECO:0000256" key="3">
    <source>
        <dbReference type="ARBA" id="ARBA00023054"/>
    </source>
</evidence>
<proteinExistence type="inferred from homology"/>
<sequence length="594" mass="66274">MSAESTRPLLLPQNRRLRHLRGIYLRNLSYVRPRGRTIDDAAINKSPEKLAALREPPHLHHAASSGSLRPQGLRRRSTNLANSSPLTRQKKLEETVERRIADVFFSLHCDSETEPLYVSEVAEKATNCNFRFFELSQLEPTVTRLSQLTVKIWTKRHNTWSLLLEEVVDLRLLKFLGKLQDVQFPPNCLVFHLTDGIYSLELASNYPPPKTMPSLPTSSYNALMKLATLDNSIQDALATQETITNQINEILGRNSMESVPEAEDKTKLVNKYLAQQKRSVETTQKRKAELEASIASRREAIQTGKAVQDKVAATIEDATEKLTESKRLVEATKERIRGQRRRVCEDLSVIYNIKPTPNGPPLAFQICGTPLPNTTYDHTKVNGVAAEDALSAALGHVAALTNSLQYYLGVALPYPISPLASRSTIRDDISMLPDPEREYPLYLPKGGSSAQFRFDYAWFLLNKDIEALCTAQGLKVVDIRHTLPNLKYLLYVCSAGTDELPERKRGGVRGLWAGRATNGGRGSGSIDGEGGSRRGSTESDAANRQREDLRKSIMAQRDGYRNGSTVESPLLSPLEEGVMNLTLRTKGMRENAVK</sequence>
<feature type="region of interest" description="Disordered" evidence="5">
    <location>
        <begin position="511"/>
        <end position="568"/>
    </location>
</feature>
<dbReference type="OrthoDB" id="72772at2759"/>
<feature type="compositionally biased region" description="Gly residues" evidence="5">
    <location>
        <begin position="517"/>
        <end position="529"/>
    </location>
</feature>
<organism evidence="6 7">
    <name type="scientific">Coniochaeta pulveracea</name>
    <dbReference type="NCBI Taxonomy" id="177199"/>
    <lineage>
        <taxon>Eukaryota</taxon>
        <taxon>Fungi</taxon>
        <taxon>Dikarya</taxon>
        <taxon>Ascomycota</taxon>
        <taxon>Pezizomycotina</taxon>
        <taxon>Sordariomycetes</taxon>
        <taxon>Sordariomycetidae</taxon>
        <taxon>Coniochaetales</taxon>
        <taxon>Coniochaetaceae</taxon>
        <taxon>Coniochaeta</taxon>
    </lineage>
</organism>
<evidence type="ECO:0000256" key="5">
    <source>
        <dbReference type="SAM" id="MobiDB-lite"/>
    </source>
</evidence>
<dbReference type="Proteomes" id="UP000275385">
    <property type="component" value="Unassembled WGS sequence"/>
</dbReference>
<keyword evidence="7" id="KW-1185">Reference proteome</keyword>
<feature type="coiled-coil region" evidence="4">
    <location>
        <begin position="273"/>
        <end position="335"/>
    </location>
</feature>
<dbReference type="InterPro" id="IPR018791">
    <property type="entry name" value="UV_resistance/autophagy_Atg14"/>
</dbReference>
<evidence type="ECO:0000256" key="4">
    <source>
        <dbReference type="SAM" id="Coils"/>
    </source>
</evidence>
<feature type="region of interest" description="Disordered" evidence="5">
    <location>
        <begin position="53"/>
        <end position="89"/>
    </location>
</feature>
<dbReference type="Pfam" id="PF10186">
    <property type="entry name" value="ATG14"/>
    <property type="match status" value="1"/>
</dbReference>
<comment type="caution">
    <text evidence="6">The sequence shown here is derived from an EMBL/GenBank/DDBJ whole genome shotgun (WGS) entry which is preliminary data.</text>
</comment>
<feature type="compositionally biased region" description="Polar residues" evidence="5">
    <location>
        <begin position="78"/>
        <end position="87"/>
    </location>
</feature>
<dbReference type="GO" id="GO:0000323">
    <property type="term" value="C:lytic vacuole"/>
    <property type="evidence" value="ECO:0007669"/>
    <property type="project" value="TreeGrafter"/>
</dbReference>
<dbReference type="GO" id="GO:0005768">
    <property type="term" value="C:endosome"/>
    <property type="evidence" value="ECO:0007669"/>
    <property type="project" value="TreeGrafter"/>
</dbReference>
<reference evidence="6 7" key="1">
    <citation type="submission" date="2018-08" db="EMBL/GenBank/DDBJ databases">
        <title>Draft genome of the lignicolous fungus Coniochaeta pulveracea.</title>
        <authorList>
            <person name="Borstlap C.J."/>
            <person name="De Witt R.N."/>
            <person name="Botha A."/>
            <person name="Volschenk H."/>
        </authorList>
    </citation>
    <scope>NUCLEOTIDE SEQUENCE [LARGE SCALE GENOMIC DNA]</scope>
    <source>
        <strain evidence="6 7">CAB683</strain>
    </source>
</reference>
<feature type="compositionally biased region" description="Basic and acidic residues" evidence="5">
    <location>
        <begin position="530"/>
        <end position="551"/>
    </location>
</feature>
<evidence type="ECO:0000256" key="2">
    <source>
        <dbReference type="ARBA" id="ARBA00013807"/>
    </source>
</evidence>
<keyword evidence="3 4" id="KW-0175">Coiled coil</keyword>
<dbReference type="STRING" id="177199.A0A420YKQ9"/>
<dbReference type="AlphaFoldDB" id="A0A420YKQ9"/>
<evidence type="ECO:0000256" key="1">
    <source>
        <dbReference type="ARBA" id="ARBA00009574"/>
    </source>
</evidence>
<gene>
    <name evidence="6" type="ORF">DL546_000848</name>
</gene>
<comment type="similarity">
    <text evidence="1">Belongs to the ATG14 family.</text>
</comment>
<dbReference type="PANTHER" id="PTHR15157">
    <property type="entry name" value="UV RADIATION RESISTANCE-ASSOCIATED GENE PROTEIN"/>
    <property type="match status" value="1"/>
</dbReference>
<dbReference type="EMBL" id="QVQW01000004">
    <property type="protein sequence ID" value="RKU48441.1"/>
    <property type="molecule type" value="Genomic_DNA"/>
</dbReference>
<protein>
    <recommendedName>
        <fullName evidence="2">Autophagy-related protein 14</fullName>
    </recommendedName>
</protein>
<accession>A0A420YKQ9</accession>
<evidence type="ECO:0000313" key="6">
    <source>
        <dbReference type="EMBL" id="RKU48441.1"/>
    </source>
</evidence>